<keyword evidence="2" id="KW-1185">Reference proteome</keyword>
<evidence type="ECO:0000313" key="2">
    <source>
        <dbReference type="Proteomes" id="UP000192678"/>
    </source>
</evidence>
<dbReference type="STRING" id="475255.SAMN04488101_11564"/>
<name>A0A1W2ES68_9SPHI</name>
<evidence type="ECO:0000313" key="1">
    <source>
        <dbReference type="EMBL" id="SMD12563.1"/>
    </source>
</evidence>
<accession>A0A1W2ES68</accession>
<proteinExistence type="predicted"/>
<organism evidence="1 2">
    <name type="scientific">Pedobacter nyackensis</name>
    <dbReference type="NCBI Taxonomy" id="475255"/>
    <lineage>
        <taxon>Bacteria</taxon>
        <taxon>Pseudomonadati</taxon>
        <taxon>Bacteroidota</taxon>
        <taxon>Sphingobacteriia</taxon>
        <taxon>Sphingobacteriales</taxon>
        <taxon>Sphingobacteriaceae</taxon>
        <taxon>Pedobacter</taxon>
    </lineage>
</organism>
<dbReference type="Proteomes" id="UP000192678">
    <property type="component" value="Unassembled WGS sequence"/>
</dbReference>
<protein>
    <submittedName>
        <fullName evidence="1">Uncharacterized protein</fullName>
    </submittedName>
</protein>
<dbReference type="AlphaFoldDB" id="A0A1W2ES68"/>
<reference evidence="1 2" key="1">
    <citation type="submission" date="2017-04" db="EMBL/GenBank/DDBJ databases">
        <authorList>
            <person name="Afonso C.L."/>
            <person name="Miller P.J."/>
            <person name="Scott M.A."/>
            <person name="Spackman E."/>
            <person name="Goraichik I."/>
            <person name="Dimitrov K.M."/>
            <person name="Suarez D.L."/>
            <person name="Swayne D.E."/>
        </authorList>
    </citation>
    <scope>NUCLEOTIDE SEQUENCE [LARGE SCALE GENOMIC DNA]</scope>
    <source>
        <strain evidence="1 2">DSM 19625</strain>
    </source>
</reference>
<dbReference type="EMBL" id="FWYB01000015">
    <property type="protein sequence ID" value="SMD12563.1"/>
    <property type="molecule type" value="Genomic_DNA"/>
</dbReference>
<gene>
    <name evidence="1" type="ORF">SAMN04488101_11564</name>
</gene>
<sequence>MILINFLFNNNKLKASYLCVEYNMVVIAVLYDKNNNIKDAV</sequence>